<evidence type="ECO:0000313" key="4">
    <source>
        <dbReference type="Proteomes" id="UP000065511"/>
    </source>
</evidence>
<feature type="transmembrane region" description="Helical" evidence="1">
    <location>
        <begin position="12"/>
        <end position="33"/>
    </location>
</feature>
<reference evidence="2 4" key="2">
    <citation type="submission" date="2015-12" db="EMBL/GenBank/DDBJ databases">
        <authorList>
            <person name="Lauer A."/>
            <person name="Humrighouse B."/>
            <person name="Loparev V."/>
            <person name="Shewmaker P.L."/>
            <person name="Whitney A.M."/>
            <person name="McLaughlin R.W."/>
        </authorList>
    </citation>
    <scope>NUCLEOTIDE SEQUENCE [LARGE SCALE GENOMIC DNA]</scope>
    <source>
        <strain evidence="2 4">LMG 23085</strain>
    </source>
</reference>
<evidence type="ECO:0008006" key="6">
    <source>
        <dbReference type="Google" id="ProtNLM"/>
    </source>
</evidence>
<keyword evidence="1" id="KW-0472">Membrane</keyword>
<dbReference type="KEGG" id="ess:ATZ33_16250"/>
<proteinExistence type="predicted"/>
<gene>
    <name evidence="2" type="ORF">ATZ33_16250</name>
    <name evidence="3" type="ORF">RV15_GL000259</name>
</gene>
<sequence length="71" mass="8039">MKKLKTFAPYRNQIIFTILAVLIAILLMTIGFWKTVLLVVLTGAGYFIGKTQDEKRSISSILASIQAFFER</sequence>
<accession>A0A0S3KF09</accession>
<dbReference type="Proteomes" id="UP000183039">
    <property type="component" value="Unassembled WGS sequence"/>
</dbReference>
<dbReference type="OrthoDB" id="2186486at2"/>
<dbReference type="EMBL" id="CP013614">
    <property type="protein sequence ID" value="ALS02872.1"/>
    <property type="molecule type" value="Genomic_DNA"/>
</dbReference>
<protein>
    <recommendedName>
        <fullName evidence="6">Small integral membrane protein</fullName>
    </recommendedName>
</protein>
<keyword evidence="4" id="KW-1185">Reference proteome</keyword>
<dbReference type="AlphaFoldDB" id="A0A0S3KF09"/>
<dbReference type="RefSeq" id="WP_071877608.1">
    <property type="nucleotide sequence ID" value="NZ_JXLC01000010.1"/>
</dbReference>
<dbReference type="EMBL" id="JXLC01000010">
    <property type="protein sequence ID" value="OJG91819.1"/>
    <property type="molecule type" value="Genomic_DNA"/>
</dbReference>
<keyword evidence="1" id="KW-0812">Transmembrane</keyword>
<keyword evidence="1" id="KW-1133">Transmembrane helix</keyword>
<evidence type="ECO:0000313" key="3">
    <source>
        <dbReference type="EMBL" id="OJG91819.1"/>
    </source>
</evidence>
<name>A0A0S3KF09_9ENTE</name>
<evidence type="ECO:0000256" key="1">
    <source>
        <dbReference type="SAM" id="Phobius"/>
    </source>
</evidence>
<dbReference type="Proteomes" id="UP000065511">
    <property type="component" value="Chromosome"/>
</dbReference>
<reference evidence="3 5" key="1">
    <citation type="submission" date="2014-12" db="EMBL/GenBank/DDBJ databases">
        <title>Draft genome sequences of 29 type strains of Enterococci.</title>
        <authorList>
            <person name="Zhong Z."/>
            <person name="Sun Z."/>
            <person name="Liu W."/>
            <person name="Zhang W."/>
            <person name="Zhang H."/>
        </authorList>
    </citation>
    <scope>NUCLEOTIDE SEQUENCE [LARGE SCALE GENOMIC DNA]</scope>
    <source>
        <strain evidence="3 5">DSM 22801</strain>
    </source>
</reference>
<evidence type="ECO:0000313" key="5">
    <source>
        <dbReference type="Proteomes" id="UP000183039"/>
    </source>
</evidence>
<organism evidence="3 5">
    <name type="scientific">Enterococcus silesiacus</name>
    <dbReference type="NCBI Taxonomy" id="332949"/>
    <lineage>
        <taxon>Bacteria</taxon>
        <taxon>Bacillati</taxon>
        <taxon>Bacillota</taxon>
        <taxon>Bacilli</taxon>
        <taxon>Lactobacillales</taxon>
        <taxon>Enterococcaceae</taxon>
        <taxon>Enterococcus</taxon>
    </lineage>
</organism>
<dbReference type="InterPro" id="IPR018730">
    <property type="entry name" value="DUF2273"/>
</dbReference>
<dbReference type="Pfam" id="PF10031">
    <property type="entry name" value="DUF2273"/>
    <property type="match status" value="1"/>
</dbReference>
<evidence type="ECO:0000313" key="2">
    <source>
        <dbReference type="EMBL" id="ALS02872.1"/>
    </source>
</evidence>